<proteinExistence type="predicted"/>
<dbReference type="InParanoid" id="A0A0C3E7B2"/>
<evidence type="ECO:0000313" key="2">
    <source>
        <dbReference type="EMBL" id="KIM64324.1"/>
    </source>
</evidence>
<evidence type="ECO:0000256" key="1">
    <source>
        <dbReference type="SAM" id="MobiDB-lite"/>
    </source>
</evidence>
<dbReference type="EMBL" id="KN822029">
    <property type="protein sequence ID" value="KIM64324.1"/>
    <property type="molecule type" value="Genomic_DNA"/>
</dbReference>
<feature type="region of interest" description="Disordered" evidence="1">
    <location>
        <begin position="1"/>
        <end position="24"/>
    </location>
</feature>
<evidence type="ECO:0000313" key="3">
    <source>
        <dbReference type="Proteomes" id="UP000053989"/>
    </source>
</evidence>
<dbReference type="Proteomes" id="UP000053989">
    <property type="component" value="Unassembled WGS sequence"/>
</dbReference>
<dbReference type="HOGENOM" id="CLU_3020094_0_0_1"/>
<accession>A0A0C3E7B2</accession>
<feature type="non-terminal residue" evidence="2">
    <location>
        <position position="1"/>
    </location>
</feature>
<name>A0A0C3E7B2_9AGAM</name>
<keyword evidence="3" id="KW-1185">Reference proteome</keyword>
<protein>
    <submittedName>
        <fullName evidence="2">Uncharacterized protein</fullName>
    </submittedName>
</protein>
<organism evidence="2 3">
    <name type="scientific">Scleroderma citrinum Foug A</name>
    <dbReference type="NCBI Taxonomy" id="1036808"/>
    <lineage>
        <taxon>Eukaryota</taxon>
        <taxon>Fungi</taxon>
        <taxon>Dikarya</taxon>
        <taxon>Basidiomycota</taxon>
        <taxon>Agaricomycotina</taxon>
        <taxon>Agaricomycetes</taxon>
        <taxon>Agaricomycetidae</taxon>
        <taxon>Boletales</taxon>
        <taxon>Sclerodermatineae</taxon>
        <taxon>Sclerodermataceae</taxon>
        <taxon>Scleroderma</taxon>
    </lineage>
</organism>
<gene>
    <name evidence="2" type="ORF">SCLCIDRAFT_1213423</name>
</gene>
<dbReference type="AlphaFoldDB" id="A0A0C3E7B2"/>
<reference evidence="3" key="2">
    <citation type="submission" date="2015-01" db="EMBL/GenBank/DDBJ databases">
        <title>Evolutionary Origins and Diversification of the Mycorrhizal Mutualists.</title>
        <authorList>
            <consortium name="DOE Joint Genome Institute"/>
            <consortium name="Mycorrhizal Genomics Consortium"/>
            <person name="Kohler A."/>
            <person name="Kuo A."/>
            <person name="Nagy L.G."/>
            <person name="Floudas D."/>
            <person name="Copeland A."/>
            <person name="Barry K.W."/>
            <person name="Cichocki N."/>
            <person name="Veneault-Fourrey C."/>
            <person name="LaButti K."/>
            <person name="Lindquist E.A."/>
            <person name="Lipzen A."/>
            <person name="Lundell T."/>
            <person name="Morin E."/>
            <person name="Murat C."/>
            <person name="Riley R."/>
            <person name="Ohm R."/>
            <person name="Sun H."/>
            <person name="Tunlid A."/>
            <person name="Henrissat B."/>
            <person name="Grigoriev I.V."/>
            <person name="Hibbett D.S."/>
            <person name="Martin F."/>
        </authorList>
    </citation>
    <scope>NUCLEOTIDE SEQUENCE [LARGE SCALE GENOMIC DNA]</scope>
    <source>
        <strain evidence="3">Foug A</strain>
    </source>
</reference>
<reference evidence="2 3" key="1">
    <citation type="submission" date="2014-04" db="EMBL/GenBank/DDBJ databases">
        <authorList>
            <consortium name="DOE Joint Genome Institute"/>
            <person name="Kuo A."/>
            <person name="Kohler A."/>
            <person name="Nagy L.G."/>
            <person name="Floudas D."/>
            <person name="Copeland A."/>
            <person name="Barry K.W."/>
            <person name="Cichocki N."/>
            <person name="Veneault-Fourrey C."/>
            <person name="LaButti K."/>
            <person name="Lindquist E.A."/>
            <person name="Lipzen A."/>
            <person name="Lundell T."/>
            <person name="Morin E."/>
            <person name="Murat C."/>
            <person name="Sun H."/>
            <person name="Tunlid A."/>
            <person name="Henrissat B."/>
            <person name="Grigoriev I.V."/>
            <person name="Hibbett D.S."/>
            <person name="Martin F."/>
            <person name="Nordberg H.P."/>
            <person name="Cantor M.N."/>
            <person name="Hua S.X."/>
        </authorList>
    </citation>
    <scope>NUCLEOTIDE SEQUENCE [LARGE SCALE GENOMIC DNA]</scope>
    <source>
        <strain evidence="2 3">Foug A</strain>
    </source>
</reference>
<sequence length="56" mass="6358">KDLHNCAKSISHTKTRRIATSHSKSTIAHSLRMVSLVATKHAHADQRRFPLHQSLF</sequence>